<dbReference type="Pfam" id="PF08937">
    <property type="entry name" value="ThsB_TIR"/>
    <property type="match status" value="1"/>
</dbReference>
<keyword evidence="3" id="KW-1185">Reference proteome</keyword>
<organism evidence="2 3">
    <name type="scientific">Algibacter agarivorans</name>
    <dbReference type="NCBI Taxonomy" id="1109741"/>
    <lineage>
        <taxon>Bacteria</taxon>
        <taxon>Pseudomonadati</taxon>
        <taxon>Bacteroidota</taxon>
        <taxon>Flavobacteriia</taxon>
        <taxon>Flavobacteriales</taxon>
        <taxon>Flavobacteriaceae</taxon>
        <taxon>Algibacter</taxon>
    </lineage>
</organism>
<comment type="caution">
    <text evidence="2">The sequence shown here is derived from an EMBL/GenBank/DDBJ whole genome shotgun (WGS) entry which is preliminary data.</text>
</comment>
<reference evidence="3" key="1">
    <citation type="journal article" date="2019" name="Int. J. Syst. Evol. Microbiol.">
        <title>The Global Catalogue of Microorganisms (GCM) 10K type strain sequencing project: providing services to taxonomists for standard genome sequencing and annotation.</title>
        <authorList>
            <consortium name="The Broad Institute Genomics Platform"/>
            <consortium name="The Broad Institute Genome Sequencing Center for Infectious Disease"/>
            <person name="Wu L."/>
            <person name="Ma J."/>
        </authorList>
    </citation>
    <scope>NUCLEOTIDE SEQUENCE [LARGE SCALE GENOMIC DNA]</scope>
    <source>
        <strain evidence="3">JCM 18285</strain>
    </source>
</reference>
<accession>A0ABP9G8M2</accession>
<gene>
    <name evidence="2" type="ORF">GCM10023314_00870</name>
</gene>
<evidence type="ECO:0000313" key="3">
    <source>
        <dbReference type="Proteomes" id="UP001501302"/>
    </source>
</evidence>
<sequence length="192" mass="22658">MAKRIFFSFHYQDIIDFRGNVVRNHWMTKPNRETAGFFDASIWETAKKTSVMALKRLINSGLKNTSKTCILIGSETYNRRWVRYEIFRSIYDGNDLIGVHINKIKGKNGLTKNYGPNPFEYLGLEFSSDGWYAQPREYKISSWGNSRDFDRYKLNVRISEDLRGKSINLTRWSTTYKWIKDDGYNNFGKWVS</sequence>
<protein>
    <submittedName>
        <fullName evidence="2">TIR domain-containing protein</fullName>
    </submittedName>
</protein>
<dbReference type="RefSeq" id="WP_345189483.1">
    <property type="nucleotide sequence ID" value="NZ_BAABJJ010000001.1"/>
</dbReference>
<dbReference type="Proteomes" id="UP001501302">
    <property type="component" value="Unassembled WGS sequence"/>
</dbReference>
<feature type="domain" description="Thoeris protein ThsB TIR-like" evidence="1">
    <location>
        <begin position="6"/>
        <end position="103"/>
    </location>
</feature>
<dbReference type="InterPro" id="IPR015032">
    <property type="entry name" value="ThsB__TIR-like_domain"/>
</dbReference>
<dbReference type="Gene3D" id="3.40.50.11200">
    <property type="match status" value="1"/>
</dbReference>
<evidence type="ECO:0000259" key="1">
    <source>
        <dbReference type="Pfam" id="PF08937"/>
    </source>
</evidence>
<evidence type="ECO:0000313" key="2">
    <source>
        <dbReference type="EMBL" id="GAA4932395.1"/>
    </source>
</evidence>
<name>A0ABP9G8M2_9FLAO</name>
<dbReference type="EMBL" id="BAABJJ010000001">
    <property type="protein sequence ID" value="GAA4932395.1"/>
    <property type="molecule type" value="Genomic_DNA"/>
</dbReference>
<proteinExistence type="predicted"/>